<sequence length="488" mass="53546">MPGLLLGVDIGTSGSKGVLVGPEGEVIATARRTHEVLRPRPGWVEQDAEKAWWREFCSISAELCAGRRIEAVAVSGMGPCVLPASETGEPLRPAILYGVDTRATRQIRELRERYGPERVLERCGSPLTTQAVGPKLAWIRENEPDVWARTRRFFTCASFLVYHLTGAYALDHHSASQSVPLYDSREHRWIEDWADEIAPGVELPRLLWPDEFAGEVTPEAAAESGIPAGTPVTVGTIDAWAESVSVGVREPGDVMVMYGTTMFLLQVLGERRTSPNLWGTVGIDPGTYNFGAGMATSGAITNWLHALTGAPYEELIAEAARVPRGSEGLLMLPYFAGERAPLFDADARGTLIGLTLHHGRGHLYRATLEATAFGVRHNLETMREAGAREKRLMAVGGGTRGHLWPQIVTDVLQEPQTLPTVTQGASYGNAHLAARALGRATRETCWNTPSREFHPDPEAAQVYDARYHLYRRLYESTKDIAHILAREE</sequence>
<dbReference type="Pfam" id="PF02782">
    <property type="entry name" value="FGGY_C"/>
    <property type="match status" value="1"/>
</dbReference>
<evidence type="ECO:0000313" key="8">
    <source>
        <dbReference type="EMBL" id="RJL33594.1"/>
    </source>
</evidence>
<gene>
    <name evidence="8" type="ORF">D5H75_10020</name>
</gene>
<protein>
    <submittedName>
        <fullName evidence="8">Sugar kinase</fullName>
    </submittedName>
</protein>
<feature type="domain" description="Carbohydrate kinase FGGY C-terminal" evidence="7">
    <location>
        <begin position="255"/>
        <end position="436"/>
    </location>
</feature>
<evidence type="ECO:0000259" key="6">
    <source>
        <dbReference type="Pfam" id="PF00370"/>
    </source>
</evidence>
<dbReference type="InterPro" id="IPR018485">
    <property type="entry name" value="FGGY_C"/>
</dbReference>
<evidence type="ECO:0000256" key="2">
    <source>
        <dbReference type="ARBA" id="ARBA00022629"/>
    </source>
</evidence>
<dbReference type="RefSeq" id="WP_119926552.1">
    <property type="nucleotide sequence ID" value="NZ_QZEY01000003.1"/>
</dbReference>
<keyword evidence="2" id="KW-0119">Carbohydrate metabolism</keyword>
<dbReference type="InterPro" id="IPR018483">
    <property type="entry name" value="Carb_kinase_FGGY_CS"/>
</dbReference>
<comment type="similarity">
    <text evidence="1 5">Belongs to the FGGY kinase family.</text>
</comment>
<dbReference type="InterPro" id="IPR043129">
    <property type="entry name" value="ATPase_NBD"/>
</dbReference>
<dbReference type="GO" id="GO:0042732">
    <property type="term" value="P:D-xylose metabolic process"/>
    <property type="evidence" value="ECO:0007669"/>
    <property type="project" value="UniProtKB-KW"/>
</dbReference>
<dbReference type="Proteomes" id="UP000265768">
    <property type="component" value="Unassembled WGS sequence"/>
</dbReference>
<organism evidence="8 9">
    <name type="scientific">Bailinhaonella thermotolerans</name>
    <dbReference type="NCBI Taxonomy" id="1070861"/>
    <lineage>
        <taxon>Bacteria</taxon>
        <taxon>Bacillati</taxon>
        <taxon>Actinomycetota</taxon>
        <taxon>Actinomycetes</taxon>
        <taxon>Streptosporangiales</taxon>
        <taxon>Streptosporangiaceae</taxon>
        <taxon>Bailinhaonella</taxon>
    </lineage>
</organism>
<accession>A0A3A4B7Y2</accession>
<dbReference type="InterPro" id="IPR018484">
    <property type="entry name" value="FGGY_N"/>
</dbReference>
<keyword evidence="3 5" id="KW-0808">Transferase</keyword>
<keyword evidence="9" id="KW-1185">Reference proteome</keyword>
<dbReference type="AlphaFoldDB" id="A0A3A4B7Y2"/>
<dbReference type="OrthoDB" id="9782710at2"/>
<dbReference type="PANTHER" id="PTHR43095:SF5">
    <property type="entry name" value="XYLULOSE KINASE"/>
    <property type="match status" value="1"/>
</dbReference>
<dbReference type="InterPro" id="IPR050406">
    <property type="entry name" value="FGGY_Carb_Kinase"/>
</dbReference>
<dbReference type="Gene3D" id="3.30.420.40">
    <property type="match status" value="2"/>
</dbReference>
<dbReference type="Pfam" id="PF00370">
    <property type="entry name" value="FGGY_N"/>
    <property type="match status" value="1"/>
</dbReference>
<dbReference type="PANTHER" id="PTHR43095">
    <property type="entry name" value="SUGAR KINASE"/>
    <property type="match status" value="1"/>
</dbReference>
<reference evidence="8 9" key="1">
    <citation type="submission" date="2018-09" db="EMBL/GenBank/DDBJ databases">
        <title>YIM 75507 draft genome.</title>
        <authorList>
            <person name="Tang S."/>
            <person name="Feng Y."/>
        </authorList>
    </citation>
    <scope>NUCLEOTIDE SEQUENCE [LARGE SCALE GENOMIC DNA]</scope>
    <source>
        <strain evidence="8 9">YIM 75507</strain>
    </source>
</reference>
<dbReference type="PROSITE" id="PS00445">
    <property type="entry name" value="FGGY_KINASES_2"/>
    <property type="match status" value="1"/>
</dbReference>
<dbReference type="InterPro" id="IPR000577">
    <property type="entry name" value="Carb_kinase_FGGY"/>
</dbReference>
<dbReference type="CDD" id="cd07804">
    <property type="entry name" value="ASKHA_NBD_FGGY_RrXK-like"/>
    <property type="match status" value="1"/>
</dbReference>
<feature type="domain" description="Carbohydrate kinase FGGY N-terminal" evidence="6">
    <location>
        <begin position="5"/>
        <end position="240"/>
    </location>
</feature>
<evidence type="ECO:0000313" key="9">
    <source>
        <dbReference type="Proteomes" id="UP000265768"/>
    </source>
</evidence>
<keyword evidence="2" id="KW-0859">Xylose metabolism</keyword>
<keyword evidence="4 5" id="KW-0418">Kinase</keyword>
<evidence type="ECO:0000259" key="7">
    <source>
        <dbReference type="Pfam" id="PF02782"/>
    </source>
</evidence>
<evidence type="ECO:0000256" key="4">
    <source>
        <dbReference type="ARBA" id="ARBA00022777"/>
    </source>
</evidence>
<evidence type="ECO:0000256" key="5">
    <source>
        <dbReference type="RuleBase" id="RU003733"/>
    </source>
</evidence>
<evidence type="ECO:0000256" key="1">
    <source>
        <dbReference type="ARBA" id="ARBA00009156"/>
    </source>
</evidence>
<comment type="caution">
    <text evidence="8">The sequence shown here is derived from an EMBL/GenBank/DDBJ whole genome shotgun (WGS) entry which is preliminary data.</text>
</comment>
<name>A0A3A4B7Y2_9ACTN</name>
<dbReference type="GO" id="GO:0016773">
    <property type="term" value="F:phosphotransferase activity, alcohol group as acceptor"/>
    <property type="evidence" value="ECO:0007669"/>
    <property type="project" value="InterPro"/>
</dbReference>
<dbReference type="PIRSF" id="PIRSF000538">
    <property type="entry name" value="GlpK"/>
    <property type="match status" value="1"/>
</dbReference>
<proteinExistence type="inferred from homology"/>
<dbReference type="GO" id="GO:0016301">
    <property type="term" value="F:kinase activity"/>
    <property type="evidence" value="ECO:0007669"/>
    <property type="project" value="UniProtKB-KW"/>
</dbReference>
<evidence type="ECO:0000256" key="3">
    <source>
        <dbReference type="ARBA" id="ARBA00022679"/>
    </source>
</evidence>
<dbReference type="SUPFAM" id="SSF53067">
    <property type="entry name" value="Actin-like ATPase domain"/>
    <property type="match status" value="2"/>
</dbReference>
<dbReference type="EMBL" id="QZEY01000003">
    <property type="protein sequence ID" value="RJL33594.1"/>
    <property type="molecule type" value="Genomic_DNA"/>
</dbReference>